<reference evidence="1 2" key="1">
    <citation type="submission" date="2019-01" db="EMBL/GenBank/DDBJ databases">
        <authorList>
            <person name="Chen W.-M."/>
        </authorList>
    </citation>
    <scope>NUCLEOTIDE SEQUENCE [LARGE SCALE GENOMIC DNA]</scope>
    <source>
        <strain evidence="1 2">YBJ-36</strain>
    </source>
</reference>
<proteinExistence type="predicted"/>
<dbReference type="AlphaFoldDB" id="A0A437MUE0"/>
<evidence type="ECO:0000313" key="2">
    <source>
        <dbReference type="Proteomes" id="UP000282759"/>
    </source>
</evidence>
<protein>
    <submittedName>
        <fullName evidence="1">Uncharacterized protein</fullName>
    </submittedName>
</protein>
<accession>A0A437MUE0</accession>
<dbReference type="RefSeq" id="WP_127703650.1">
    <property type="nucleotide sequence ID" value="NZ_SACK01000002.1"/>
</dbReference>
<evidence type="ECO:0000313" key="1">
    <source>
        <dbReference type="EMBL" id="RVU01275.1"/>
    </source>
</evidence>
<name>A0A437MUE0_9SPHI</name>
<sequence length="148" mass="16971">MQTTDKHKPSIEDANLAVSSAYEVIIAEVKALLPQFPSEQLRTYVERIDDSTSTFFSPMVLISVGNLIDERIISFAKNPEIKSYVGLYLDTAITRCIYKHTGIQATEINIEDRLEEYTYQYSKFEDALKHTTTLDNYKKDIVHPMQEA</sequence>
<dbReference type="Proteomes" id="UP000282759">
    <property type="component" value="Unassembled WGS sequence"/>
</dbReference>
<gene>
    <name evidence="1" type="ORF">EOD41_04725</name>
</gene>
<comment type="caution">
    <text evidence="1">The sequence shown here is derived from an EMBL/GenBank/DDBJ whole genome shotgun (WGS) entry which is preliminary data.</text>
</comment>
<organism evidence="1 2">
    <name type="scientific">Mucilaginibacter limnophilus</name>
    <dbReference type="NCBI Taxonomy" id="1932778"/>
    <lineage>
        <taxon>Bacteria</taxon>
        <taxon>Pseudomonadati</taxon>
        <taxon>Bacteroidota</taxon>
        <taxon>Sphingobacteriia</taxon>
        <taxon>Sphingobacteriales</taxon>
        <taxon>Sphingobacteriaceae</taxon>
        <taxon>Mucilaginibacter</taxon>
    </lineage>
</organism>
<dbReference type="EMBL" id="SACK01000002">
    <property type="protein sequence ID" value="RVU01275.1"/>
    <property type="molecule type" value="Genomic_DNA"/>
</dbReference>
<keyword evidence="2" id="KW-1185">Reference proteome</keyword>